<dbReference type="AlphaFoldDB" id="A0AAE3IXX1"/>
<feature type="domain" description="LiaI-LiaF-like transmembrane region" evidence="2">
    <location>
        <begin position="6"/>
        <end position="47"/>
    </location>
</feature>
<accession>A0AAE3IXX1</accession>
<evidence type="ECO:0000259" key="2">
    <source>
        <dbReference type="Pfam" id="PF18917"/>
    </source>
</evidence>
<evidence type="ECO:0000313" key="3">
    <source>
        <dbReference type="EMBL" id="MCU9614040.1"/>
    </source>
</evidence>
<feature type="transmembrane region" description="Helical" evidence="1">
    <location>
        <begin position="7"/>
        <end position="26"/>
    </location>
</feature>
<feature type="transmembrane region" description="Helical" evidence="1">
    <location>
        <begin position="80"/>
        <end position="98"/>
    </location>
</feature>
<keyword evidence="4" id="KW-1185">Reference proteome</keyword>
<feature type="transmembrane region" description="Helical" evidence="1">
    <location>
        <begin position="32"/>
        <end position="51"/>
    </location>
</feature>
<evidence type="ECO:0000256" key="1">
    <source>
        <dbReference type="SAM" id="Phobius"/>
    </source>
</evidence>
<protein>
    <submittedName>
        <fullName evidence="3">DUF5668 domain-containing protein</fullName>
    </submittedName>
</protein>
<feature type="transmembrane region" description="Helical" evidence="1">
    <location>
        <begin position="58"/>
        <end position="74"/>
    </location>
</feature>
<feature type="transmembrane region" description="Helical" evidence="1">
    <location>
        <begin position="143"/>
        <end position="158"/>
    </location>
</feature>
<evidence type="ECO:0000313" key="4">
    <source>
        <dbReference type="Proteomes" id="UP001209318"/>
    </source>
</evidence>
<organism evidence="3 4">
    <name type="scientific">Perspicuibacillus lycopersici</name>
    <dbReference type="NCBI Taxonomy" id="1325689"/>
    <lineage>
        <taxon>Bacteria</taxon>
        <taxon>Bacillati</taxon>
        <taxon>Bacillota</taxon>
        <taxon>Bacilli</taxon>
        <taxon>Bacillales</taxon>
        <taxon>Bacillaceae</taxon>
        <taxon>Perspicuibacillus</taxon>
    </lineage>
</organism>
<dbReference type="Proteomes" id="UP001209318">
    <property type="component" value="Unassembled WGS sequence"/>
</dbReference>
<keyword evidence="1" id="KW-1133">Transmembrane helix</keyword>
<name>A0AAE3IXX1_9BACI</name>
<keyword evidence="1" id="KW-0812">Transmembrane</keyword>
<dbReference type="RefSeq" id="WP_263073275.1">
    <property type="nucleotide sequence ID" value="NZ_JAOUSF010000003.1"/>
</dbReference>
<reference evidence="3" key="1">
    <citation type="submission" date="2022-10" db="EMBL/GenBank/DDBJ databases">
        <title>Description of Fervidibacillus gen. nov. in the family Fervidibacillaceae fam. nov. with two species, Fervidibacillus albus sp. nov., and Fervidibacillus halotolerans sp. nov., isolated from tidal flat sediments.</title>
        <authorList>
            <person name="Kwon K.K."/>
            <person name="Yang S.-H."/>
        </authorList>
    </citation>
    <scope>NUCLEOTIDE SEQUENCE</scope>
    <source>
        <strain evidence="3">JCM 19140</strain>
    </source>
</reference>
<gene>
    <name evidence="3" type="ORF">OEV98_10750</name>
</gene>
<keyword evidence="1" id="KW-0472">Membrane</keyword>
<proteinExistence type="predicted"/>
<sequence length="161" mass="18694">MKGQHLFPSVILIGFGLYFFLSSLDIHFSFPIFTWPTMLIIIGLAFIFHAYRGKSYESIIPGILFTGLGIHFHLTSYWNIHFDHIGVIILFVALGYLLQYQKTKAGLFYGVLFLILALLQLFYDRLFQWLGSIESTVAELHSFWPVILVLSGIYIFFFKRK</sequence>
<dbReference type="Pfam" id="PF18917">
    <property type="entry name" value="LiaI-LiaF-like_TM1"/>
    <property type="match status" value="1"/>
</dbReference>
<dbReference type="EMBL" id="JAOUSF010000003">
    <property type="protein sequence ID" value="MCU9614040.1"/>
    <property type="molecule type" value="Genomic_DNA"/>
</dbReference>
<comment type="caution">
    <text evidence="3">The sequence shown here is derived from an EMBL/GenBank/DDBJ whole genome shotgun (WGS) entry which is preliminary data.</text>
</comment>
<dbReference type="InterPro" id="IPR043726">
    <property type="entry name" value="LiaI-LiaF-like_TM1"/>
</dbReference>
<feature type="transmembrane region" description="Helical" evidence="1">
    <location>
        <begin position="105"/>
        <end position="123"/>
    </location>
</feature>